<dbReference type="RefSeq" id="WP_359697230.1">
    <property type="nucleotide sequence ID" value="NZ_JBEYXT010000090.1"/>
</dbReference>
<comment type="caution">
    <text evidence="2">The sequence shown here is derived from an EMBL/GenBank/DDBJ whole genome shotgun (WGS) entry which is preliminary data.</text>
</comment>
<name>A0ABV3B2W4_9ACTN</name>
<reference evidence="2 3" key="1">
    <citation type="submission" date="2024-06" db="EMBL/GenBank/DDBJ databases">
        <title>The Natural Products Discovery Center: Release of the First 8490 Sequenced Strains for Exploring Actinobacteria Biosynthetic Diversity.</title>
        <authorList>
            <person name="Kalkreuter E."/>
            <person name="Kautsar S.A."/>
            <person name="Yang D."/>
            <person name="Bader C.D."/>
            <person name="Teijaro C.N."/>
            <person name="Fluegel L."/>
            <person name="Davis C.M."/>
            <person name="Simpson J.R."/>
            <person name="Lauterbach L."/>
            <person name="Steele A.D."/>
            <person name="Gui C."/>
            <person name="Meng S."/>
            <person name="Li G."/>
            <person name="Viehrig K."/>
            <person name="Ye F."/>
            <person name="Su P."/>
            <person name="Kiefer A.F."/>
            <person name="Nichols A."/>
            <person name="Cepeda A.J."/>
            <person name="Yan W."/>
            <person name="Fan B."/>
            <person name="Jiang Y."/>
            <person name="Adhikari A."/>
            <person name="Zheng C.-J."/>
            <person name="Schuster L."/>
            <person name="Cowan T.M."/>
            <person name="Smanski M.J."/>
            <person name="Chevrette M.G."/>
            <person name="De Carvalho L.P.S."/>
            <person name="Shen B."/>
        </authorList>
    </citation>
    <scope>NUCLEOTIDE SEQUENCE [LARGE SCALE GENOMIC DNA]</scope>
    <source>
        <strain evidence="2 3">NPDC046851</strain>
    </source>
</reference>
<organism evidence="2 3">
    <name type="scientific">Streptomyces neyagawaensis</name>
    <dbReference type="NCBI Taxonomy" id="42238"/>
    <lineage>
        <taxon>Bacteria</taxon>
        <taxon>Bacillati</taxon>
        <taxon>Actinomycetota</taxon>
        <taxon>Actinomycetes</taxon>
        <taxon>Kitasatosporales</taxon>
        <taxon>Streptomycetaceae</taxon>
        <taxon>Streptomyces</taxon>
    </lineage>
</organism>
<feature type="region of interest" description="Disordered" evidence="1">
    <location>
        <begin position="25"/>
        <end position="53"/>
    </location>
</feature>
<evidence type="ECO:0000313" key="2">
    <source>
        <dbReference type="EMBL" id="MEU6803329.1"/>
    </source>
</evidence>
<sequence length="172" mass="18143">MTTPPSAPVRVLRCVTCDRPLTEPLRQVPEVPERPLYAGQKNADGSRDVPSTMPRGTYAVDPLPCGAPYVPHPDPEWMDVAHPGNAVTLDPDGPGCLMSAGPRDTLVVHPEDTRRHLSPDPAVQESGCCEVGRTGPNELCGGCGAVVATLFAGCTGPYETHFLPDAVRVAAP</sequence>
<proteinExistence type="predicted"/>
<accession>A0ABV3B2W4</accession>
<keyword evidence="3" id="KW-1185">Reference proteome</keyword>
<dbReference type="EMBL" id="JBEYXT010000090">
    <property type="protein sequence ID" value="MEU6803329.1"/>
    <property type="molecule type" value="Genomic_DNA"/>
</dbReference>
<evidence type="ECO:0000256" key="1">
    <source>
        <dbReference type="SAM" id="MobiDB-lite"/>
    </source>
</evidence>
<dbReference type="Proteomes" id="UP001551189">
    <property type="component" value="Unassembled WGS sequence"/>
</dbReference>
<gene>
    <name evidence="2" type="ORF">ABZ931_20285</name>
</gene>
<evidence type="ECO:0000313" key="3">
    <source>
        <dbReference type="Proteomes" id="UP001551189"/>
    </source>
</evidence>
<protein>
    <submittedName>
        <fullName evidence="2">Uncharacterized protein</fullName>
    </submittedName>
</protein>